<dbReference type="Pfam" id="PF01348">
    <property type="entry name" value="Intron_maturas2"/>
    <property type="match status" value="1"/>
</dbReference>
<comment type="caution">
    <text evidence="2">The sequence shown here is derived from an EMBL/GenBank/DDBJ whole genome shotgun (WGS) entry which is preliminary data.</text>
</comment>
<dbReference type="GO" id="GO:0006397">
    <property type="term" value="P:mRNA processing"/>
    <property type="evidence" value="ECO:0007669"/>
    <property type="project" value="InterPro"/>
</dbReference>
<sequence length="650" mass="74546">MADSNIDHYIFDNITTTKGVCCSVLFVREVGLVTRQDGPLTGHDWSKVEDDVRGPLRDRVMDKFDIDMHLPHVKYAVDKILGERLSVSGNIIGQNSRNRQKLPTNHCGGSKPFIKYLEEYDRMQQLKDESEAEGVVSKREDEILNTRRKCKGRGTKMNFKGKGPRKLKKHNEELMAEMVSQRKKIEEMDTHQESDKPEPLVMSKSKLRALLESDKPTFQDRVVQEGLLLVMEYVLVPRFSTKSHAFRSGRKAHAIIRTIRSNFVGYLWFLKVNLSDILENVAPNVMMGCLEKAVKEKKILKLIKYGLKAPVRNQSKDGNEHELKKKRNFAPIEAVNIPSYSHCGILSPLFANITLTEFDEWMKDKIVEFFRPSKLDSIWKENINDGNHNPAWPEFVPSCGREMTRKMDYIRYGDHVLVGIRGPREDAVEMRKDLIEFREFRHLKFVKGDEDPEPLPCTSKLYATQSHTNSQMNKYADWYKYADNRKKVVGFCAYVIRSSLAKLYAARYRLKSRTKASQSYCGLSGISFPVSILGGLIVVYDSIRRELKLIKVENIEDATVKAISIEGKYLKSDKKDVKNKSGYTGNWKFNQKGESKGEGSSFKGTICSHCKATGYNSDRRYKLYPELRPKEENGKKDKRVLAAAIVDLPN</sequence>
<evidence type="ECO:0000313" key="2">
    <source>
        <dbReference type="EMBL" id="KAF6140686.1"/>
    </source>
</evidence>
<dbReference type="PANTHER" id="PTHR34047:SF2">
    <property type="entry name" value="NUCLEAR INTRON MATURASE 1, MITOCHONDRIAL"/>
    <property type="match status" value="1"/>
</dbReference>
<dbReference type="EMBL" id="JACGCM010002358">
    <property type="protein sequence ID" value="KAF6140686.1"/>
    <property type="molecule type" value="Genomic_DNA"/>
</dbReference>
<dbReference type="GO" id="GO:0005737">
    <property type="term" value="C:cytoplasm"/>
    <property type="evidence" value="ECO:0007669"/>
    <property type="project" value="UniProtKB-ARBA"/>
</dbReference>
<accession>A0A7J7LDE3</accession>
<protein>
    <recommendedName>
        <fullName evidence="1">Domain X domain-containing protein</fullName>
    </recommendedName>
</protein>
<keyword evidence="3" id="KW-1185">Reference proteome</keyword>
<dbReference type="OrthoDB" id="596361at2759"/>
<reference evidence="2 3" key="1">
    <citation type="journal article" date="2020" name="IScience">
        <title>Genome Sequencing of the Endangered Kingdonia uniflora (Circaeasteraceae, Ranunculales) Reveals Potential Mechanisms of Evolutionary Specialization.</title>
        <authorList>
            <person name="Sun Y."/>
            <person name="Deng T."/>
            <person name="Zhang A."/>
            <person name="Moore M.J."/>
            <person name="Landis J.B."/>
            <person name="Lin N."/>
            <person name="Zhang H."/>
            <person name="Zhang X."/>
            <person name="Huang J."/>
            <person name="Zhang X."/>
            <person name="Sun H."/>
            <person name="Wang H."/>
        </authorList>
    </citation>
    <scope>NUCLEOTIDE SEQUENCE [LARGE SCALE GENOMIC DNA]</scope>
    <source>
        <strain evidence="2">TB1705</strain>
        <tissue evidence="2">Leaf</tissue>
    </source>
</reference>
<dbReference type="InterPro" id="IPR024937">
    <property type="entry name" value="Domain_X"/>
</dbReference>
<organism evidence="2 3">
    <name type="scientific">Kingdonia uniflora</name>
    <dbReference type="NCBI Taxonomy" id="39325"/>
    <lineage>
        <taxon>Eukaryota</taxon>
        <taxon>Viridiplantae</taxon>
        <taxon>Streptophyta</taxon>
        <taxon>Embryophyta</taxon>
        <taxon>Tracheophyta</taxon>
        <taxon>Spermatophyta</taxon>
        <taxon>Magnoliopsida</taxon>
        <taxon>Ranunculales</taxon>
        <taxon>Circaeasteraceae</taxon>
        <taxon>Kingdonia</taxon>
    </lineage>
</organism>
<dbReference type="PANTHER" id="PTHR34047">
    <property type="entry name" value="NUCLEAR INTRON MATURASE 1, MITOCHONDRIAL-RELATED"/>
    <property type="match status" value="1"/>
</dbReference>
<feature type="domain" description="Domain X" evidence="1">
    <location>
        <begin position="471"/>
        <end position="520"/>
    </location>
</feature>
<dbReference type="AlphaFoldDB" id="A0A7J7LDE3"/>
<evidence type="ECO:0000313" key="3">
    <source>
        <dbReference type="Proteomes" id="UP000541444"/>
    </source>
</evidence>
<dbReference type="CDD" id="cd01651">
    <property type="entry name" value="RT_G2_intron"/>
    <property type="match status" value="1"/>
</dbReference>
<proteinExistence type="predicted"/>
<name>A0A7J7LDE3_9MAGN</name>
<dbReference type="InterPro" id="IPR051083">
    <property type="entry name" value="GrpII_Intron_Splice-Mob/Def"/>
</dbReference>
<dbReference type="Proteomes" id="UP000541444">
    <property type="component" value="Unassembled WGS sequence"/>
</dbReference>
<gene>
    <name evidence="2" type="ORF">GIB67_013979</name>
</gene>
<evidence type="ECO:0000259" key="1">
    <source>
        <dbReference type="Pfam" id="PF01348"/>
    </source>
</evidence>